<keyword evidence="1" id="KW-1133">Transmembrane helix</keyword>
<organism evidence="2">
    <name type="scientific">Spongospora subterranea</name>
    <dbReference type="NCBI Taxonomy" id="70186"/>
    <lineage>
        <taxon>Eukaryota</taxon>
        <taxon>Sar</taxon>
        <taxon>Rhizaria</taxon>
        <taxon>Endomyxa</taxon>
        <taxon>Phytomyxea</taxon>
        <taxon>Plasmodiophorida</taxon>
        <taxon>Plasmodiophoridae</taxon>
        <taxon>Spongospora</taxon>
    </lineage>
</organism>
<feature type="transmembrane region" description="Helical" evidence="1">
    <location>
        <begin position="73"/>
        <end position="96"/>
    </location>
</feature>
<evidence type="ECO:0000313" key="2">
    <source>
        <dbReference type="EMBL" id="CRZ01187.1"/>
    </source>
</evidence>
<reference evidence="2" key="1">
    <citation type="submission" date="2015-04" db="EMBL/GenBank/DDBJ databases">
        <title>The genome sequence of the plant pathogenic Rhizarian Plasmodiophora brassicae reveals insights in its biotrophic life cycle and the origin of chitin synthesis.</title>
        <authorList>
            <person name="Schwelm A."/>
            <person name="Fogelqvist J."/>
            <person name="Knaust A."/>
            <person name="Julke S."/>
            <person name="Lilja T."/>
            <person name="Dhandapani V."/>
            <person name="Bonilla-Rosso G."/>
            <person name="Karlsson M."/>
            <person name="Shevchenko A."/>
            <person name="Choi S.R."/>
            <person name="Kim H.G."/>
            <person name="Park J.Y."/>
            <person name="Lim Y.P."/>
            <person name="Ludwig-Muller J."/>
            <person name="Dixelius C."/>
        </authorList>
    </citation>
    <scope>NUCLEOTIDE SEQUENCE</scope>
    <source>
        <tissue evidence="2">Potato root galls</tissue>
    </source>
</reference>
<protein>
    <submittedName>
        <fullName evidence="2">Uncharacterized protein</fullName>
    </submittedName>
</protein>
<evidence type="ECO:0000256" key="1">
    <source>
        <dbReference type="SAM" id="Phobius"/>
    </source>
</evidence>
<accession>A0A0H5QHQ7</accession>
<proteinExistence type="predicted"/>
<dbReference type="AlphaFoldDB" id="A0A0H5QHQ7"/>
<keyword evidence="1" id="KW-0472">Membrane</keyword>
<keyword evidence="1" id="KW-0812">Transmembrane</keyword>
<feature type="transmembrane region" description="Helical" evidence="1">
    <location>
        <begin position="38"/>
        <end position="61"/>
    </location>
</feature>
<dbReference type="EMBL" id="HACM01000745">
    <property type="protein sequence ID" value="CRZ01187.1"/>
    <property type="molecule type" value="Transcribed_RNA"/>
</dbReference>
<name>A0A0H5QHQ7_9EUKA</name>
<sequence>PPTHKPHCFVPHPPSTSFFSLFMPYSIGFPNDLLLPDFLMQSVVQALLIVFLLVDLSIFALHRGFFGPGQCRFYFPSVFQPYSCLKSSILVVMMLFTMVGLCTQVPRNPVYFCPLGIMWMSIFLLARGLVLRSLLFSLKRSRSCLPLMSYLMNAFLRY</sequence>
<feature type="transmembrane region" description="Helical" evidence="1">
    <location>
        <begin position="116"/>
        <end position="138"/>
    </location>
</feature>
<feature type="non-terminal residue" evidence="2">
    <location>
        <position position="1"/>
    </location>
</feature>